<evidence type="ECO:0000256" key="7">
    <source>
        <dbReference type="ARBA" id="ARBA00034343"/>
    </source>
</evidence>
<evidence type="ECO:0000259" key="9">
    <source>
        <dbReference type="Pfam" id="PF23474"/>
    </source>
</evidence>
<reference evidence="10 11" key="1">
    <citation type="submission" date="2018-12" db="EMBL/GenBank/DDBJ databases">
        <title>Successful treatment of antibiotic resistant microbial bone infection with bacteriophages.</title>
        <authorList>
            <person name="Nir-Paz R."/>
            <person name="Gelman D."/>
            <person name="Khouri A."/>
            <person name="Sisson B.M."/>
            <person name="Fackler J."/>
            <person name="Oren S.A."/>
            <person name="Khalifa L."/>
            <person name="Rimon A."/>
            <person name="Glazer S.C."/>
            <person name="Moses A.E."/>
            <person name="Yoram W."/>
            <person name="Schooley R.T."/>
            <person name="Hazan R."/>
        </authorList>
    </citation>
    <scope>NUCLEOTIDE SEQUENCE [LARGE SCALE GENOMIC DNA]</scope>
</reference>
<dbReference type="GeneID" id="55811560"/>
<accession>A0A3Q9R772</accession>
<feature type="domain" description="Anti-CBASS protein Acb1-like C-terminal" evidence="9">
    <location>
        <begin position="8"/>
        <end position="150"/>
    </location>
</feature>
<evidence type="ECO:0000256" key="5">
    <source>
        <dbReference type="ARBA" id="ARBA00034283"/>
    </source>
</evidence>
<comment type="catalytic activity">
    <reaction evidence="4">
        <text>3',3',3'-cAAG + H2O = A[3'-5']pG[3'-5']pAp[3'] + H(+)</text>
        <dbReference type="Rhea" id="RHEA:72867"/>
        <dbReference type="ChEBI" id="CHEBI:15377"/>
        <dbReference type="ChEBI" id="CHEBI:15378"/>
        <dbReference type="ChEBI" id="CHEBI:143810"/>
        <dbReference type="ChEBI" id="CHEBI:192533"/>
    </reaction>
    <physiologicalReaction direction="left-to-right" evidence="4">
        <dbReference type="Rhea" id="RHEA:72868"/>
    </physiologicalReaction>
</comment>
<evidence type="ECO:0000256" key="3">
    <source>
        <dbReference type="ARBA" id="ARBA00034240"/>
    </source>
</evidence>
<evidence type="ECO:0000313" key="11">
    <source>
        <dbReference type="Proteomes" id="UP000287416"/>
    </source>
</evidence>
<comment type="catalytic activity">
    <reaction evidence="2">
        <text>3',3',3'-cAAG + H2O = G[3'-5']pA[3'-5']pAp[3'] + H(+)</text>
        <dbReference type="Rhea" id="RHEA:72863"/>
        <dbReference type="ChEBI" id="CHEBI:15377"/>
        <dbReference type="ChEBI" id="CHEBI:15378"/>
        <dbReference type="ChEBI" id="CHEBI:143810"/>
        <dbReference type="ChEBI" id="CHEBI:192532"/>
    </reaction>
    <physiologicalReaction direction="left-to-right" evidence="2">
        <dbReference type="Rhea" id="RHEA:72864"/>
    </physiologicalReaction>
</comment>
<keyword evidence="11" id="KW-1185">Reference proteome</keyword>
<comment type="similarity">
    <text evidence="6">Belongs to the anti-CBASS protein Acb1 family.</text>
</comment>
<dbReference type="EMBL" id="MK278860">
    <property type="protein sequence ID" value="AZU98643.1"/>
    <property type="molecule type" value="Genomic_DNA"/>
</dbReference>
<dbReference type="RefSeq" id="YP_009882264.1">
    <property type="nucleotide sequence ID" value="NC_049445.1"/>
</dbReference>
<evidence type="ECO:0000256" key="2">
    <source>
        <dbReference type="ARBA" id="ARBA00034233"/>
    </source>
</evidence>
<dbReference type="Proteomes" id="UP000287416">
    <property type="component" value="Segment"/>
</dbReference>
<dbReference type="InterPro" id="IPR009097">
    <property type="entry name" value="Cyclic_Pdiesterase"/>
</dbReference>
<comment type="catalytic activity">
    <reaction evidence="3">
        <text>3',3',3'-c-tri-AMP + H2O = A[3'-5']pA[3'-5']pAp[3'] + H(+)</text>
        <dbReference type="Rhea" id="RHEA:72859"/>
        <dbReference type="ChEBI" id="CHEBI:15377"/>
        <dbReference type="ChEBI" id="CHEBI:15378"/>
        <dbReference type="ChEBI" id="CHEBI:192523"/>
        <dbReference type="ChEBI" id="CHEBI:192530"/>
    </reaction>
    <physiologicalReaction direction="left-to-right" evidence="3">
        <dbReference type="Rhea" id="RHEA:72860"/>
    </physiologicalReaction>
</comment>
<comment type="catalytic activity">
    <reaction evidence="5">
        <text>3',3'-cGAMP + H2O = G[3'-5']pAp[3'] + H(+)</text>
        <dbReference type="Rhea" id="RHEA:72831"/>
        <dbReference type="ChEBI" id="CHEBI:15377"/>
        <dbReference type="ChEBI" id="CHEBI:15378"/>
        <dbReference type="ChEBI" id="CHEBI:71501"/>
        <dbReference type="ChEBI" id="CHEBI:192497"/>
    </reaction>
    <physiologicalReaction direction="left-to-right" evidence="5">
        <dbReference type="Rhea" id="RHEA:72832"/>
    </physiologicalReaction>
</comment>
<dbReference type="KEGG" id="vg:55811560"/>
<sequence>MKFSEVGRGTYAAVKFNDKTLDALCDMQERLRLFDPTPRDKLHSTICYSRVHIPYKPMQNLGIIAYALGYEVFETRDGKRALVLLLDSPYLQSRFDYAMALGATYDFPDYKPHITLAYDIGAMAVPELEFKIGIGATHEYVEDLDLDWTTEK</sequence>
<name>A0A3Q9R772_9CAUD</name>
<protein>
    <recommendedName>
        <fullName evidence="7">Anti-CBASS protein Acb1</fullName>
    </recommendedName>
</protein>
<dbReference type="InterPro" id="IPR056175">
    <property type="entry name" value="Acb1-like_C"/>
</dbReference>
<keyword evidence="1" id="KW-0378">Hydrolase</keyword>
<dbReference type="SUPFAM" id="SSF55144">
    <property type="entry name" value="LigT-like"/>
    <property type="match status" value="1"/>
</dbReference>
<organism evidence="10 11">
    <name type="scientific">Acinetobacter phage AbTZA1</name>
    <dbReference type="NCBI Taxonomy" id="2500827"/>
    <lineage>
        <taxon>Viruses</taxon>
        <taxon>Duplodnaviria</taxon>
        <taxon>Heunggongvirae</taxon>
        <taxon>Uroviricota</taxon>
        <taxon>Caudoviricetes</taxon>
        <taxon>Pantevenvirales</taxon>
        <taxon>Straboviridae</taxon>
        <taxon>Twarogvirinae</taxon>
        <taxon>Hadassahvirus</taxon>
        <taxon>Hadassahvirus azbtza1</taxon>
    </lineage>
</organism>
<evidence type="ECO:0000256" key="1">
    <source>
        <dbReference type="ARBA" id="ARBA00022801"/>
    </source>
</evidence>
<evidence type="ECO:0000313" key="10">
    <source>
        <dbReference type="EMBL" id="AZU98643.1"/>
    </source>
</evidence>
<evidence type="ECO:0000256" key="8">
    <source>
        <dbReference type="ARBA" id="ARBA00048123"/>
    </source>
</evidence>
<evidence type="ECO:0000256" key="4">
    <source>
        <dbReference type="ARBA" id="ARBA00034244"/>
    </source>
</evidence>
<comment type="catalytic activity">
    <reaction evidence="8">
        <text>3',3'-cUAMP + H2O = U[3'-5']pAp[3'] + H(+)</text>
        <dbReference type="Rhea" id="RHEA:72835"/>
        <dbReference type="ChEBI" id="CHEBI:15377"/>
        <dbReference type="ChEBI" id="CHEBI:15378"/>
        <dbReference type="ChEBI" id="CHEBI:143809"/>
        <dbReference type="ChEBI" id="CHEBI:192498"/>
    </reaction>
    <physiologicalReaction direction="left-to-right" evidence="8">
        <dbReference type="Rhea" id="RHEA:72836"/>
    </physiologicalReaction>
</comment>
<dbReference type="GO" id="GO:0016787">
    <property type="term" value="F:hydrolase activity"/>
    <property type="evidence" value="ECO:0007669"/>
    <property type="project" value="UniProtKB-KW"/>
</dbReference>
<evidence type="ECO:0000256" key="6">
    <source>
        <dbReference type="ARBA" id="ARBA00034316"/>
    </source>
</evidence>
<dbReference type="Pfam" id="PF23474">
    <property type="entry name" value="Acb1"/>
    <property type="match status" value="1"/>
</dbReference>
<proteinExistence type="inferred from homology"/>